<keyword evidence="3" id="KW-1185">Reference proteome</keyword>
<feature type="chain" id="PRO_5038735105" description="Lipoprotein" evidence="1">
    <location>
        <begin position="18"/>
        <end position="162"/>
    </location>
</feature>
<evidence type="ECO:0000256" key="1">
    <source>
        <dbReference type="SAM" id="SignalP"/>
    </source>
</evidence>
<dbReference type="Proteomes" id="UP000616724">
    <property type="component" value="Unassembled WGS sequence"/>
</dbReference>
<name>A0A8J3RNR9_9ACTN</name>
<gene>
    <name evidence="2" type="ORF">Plo01_47820</name>
</gene>
<dbReference type="PROSITE" id="PS51257">
    <property type="entry name" value="PROKAR_LIPOPROTEIN"/>
    <property type="match status" value="1"/>
</dbReference>
<evidence type="ECO:0000313" key="3">
    <source>
        <dbReference type="Proteomes" id="UP000616724"/>
    </source>
</evidence>
<dbReference type="AlphaFoldDB" id="A0A8J3RNR9"/>
<proteinExistence type="predicted"/>
<organism evidence="2 3">
    <name type="scientific">Planobispora longispora</name>
    <dbReference type="NCBI Taxonomy" id="28887"/>
    <lineage>
        <taxon>Bacteria</taxon>
        <taxon>Bacillati</taxon>
        <taxon>Actinomycetota</taxon>
        <taxon>Actinomycetes</taxon>
        <taxon>Streptosporangiales</taxon>
        <taxon>Streptosporangiaceae</taxon>
        <taxon>Planobispora</taxon>
    </lineage>
</organism>
<protein>
    <recommendedName>
        <fullName evidence="4">Lipoprotein</fullName>
    </recommendedName>
</protein>
<dbReference type="RefSeq" id="WP_203892866.1">
    <property type="nucleotide sequence ID" value="NZ_BOOH01000039.1"/>
</dbReference>
<keyword evidence="1" id="KW-0732">Signal</keyword>
<dbReference type="EMBL" id="BOOH01000039">
    <property type="protein sequence ID" value="GIH78353.1"/>
    <property type="molecule type" value="Genomic_DNA"/>
</dbReference>
<evidence type="ECO:0008006" key="4">
    <source>
        <dbReference type="Google" id="ProtNLM"/>
    </source>
</evidence>
<reference evidence="2 3" key="1">
    <citation type="submission" date="2021-01" db="EMBL/GenBank/DDBJ databases">
        <title>Whole genome shotgun sequence of Planobispora longispora NBRC 13918.</title>
        <authorList>
            <person name="Komaki H."/>
            <person name="Tamura T."/>
        </authorList>
    </citation>
    <scope>NUCLEOTIDE SEQUENCE [LARGE SCALE GENOMIC DNA]</scope>
    <source>
        <strain evidence="2 3">NBRC 13918</strain>
    </source>
</reference>
<sequence length="162" mass="16912">MRAAALAAVLAGVTALAACTADAEGRSVGDTATPPAPSHTAIGTDPVILVHTNPRGSKMMPLNARLQWVEDQSCLIVIPATSWPTSTAIPVWPEGTVPLRASDGRRGVTIPTGEQILDGDTVSGGGSWIQPDHPAHAEFTPPAGCRGHDTFFIIDSTDLRRM</sequence>
<evidence type="ECO:0000313" key="2">
    <source>
        <dbReference type="EMBL" id="GIH78353.1"/>
    </source>
</evidence>
<comment type="caution">
    <text evidence="2">The sequence shown here is derived from an EMBL/GenBank/DDBJ whole genome shotgun (WGS) entry which is preliminary data.</text>
</comment>
<accession>A0A8J3RNR9</accession>
<feature type="signal peptide" evidence="1">
    <location>
        <begin position="1"/>
        <end position="17"/>
    </location>
</feature>